<protein>
    <recommendedName>
        <fullName evidence="3">Cytochrome c-552/4 domain-containing protein</fullName>
    </recommendedName>
</protein>
<gene>
    <name evidence="4" type="ORF">A3224_07255</name>
</gene>
<dbReference type="Pfam" id="PF13435">
    <property type="entry name" value="Cytochrome_C554"/>
    <property type="match status" value="1"/>
</dbReference>
<dbReference type="SMART" id="SM00028">
    <property type="entry name" value="TPR"/>
    <property type="match status" value="4"/>
</dbReference>
<dbReference type="PROSITE" id="PS50005">
    <property type="entry name" value="TPR"/>
    <property type="match status" value="1"/>
</dbReference>
<dbReference type="PANTHER" id="PTHR35038">
    <property type="entry name" value="DISSIMILATORY SULFITE REDUCTASE SIRA"/>
    <property type="match status" value="1"/>
</dbReference>
<evidence type="ECO:0000256" key="1">
    <source>
        <dbReference type="ARBA" id="ARBA00022729"/>
    </source>
</evidence>
<feature type="domain" description="Cytochrome c-552/4" evidence="3">
    <location>
        <begin position="115"/>
        <end position="153"/>
    </location>
</feature>
<dbReference type="EMBL" id="CP014864">
    <property type="protein sequence ID" value="AMX02406.1"/>
    <property type="molecule type" value="Genomic_DNA"/>
</dbReference>
<dbReference type="Gene3D" id="1.10.1130.10">
    <property type="entry name" value="Flavocytochrome C3, Chain A"/>
    <property type="match status" value="2"/>
</dbReference>
<dbReference type="AlphaFoldDB" id="A0A143HLN3"/>
<name>A0A143HLN3_MICTH</name>
<dbReference type="InterPro" id="IPR023155">
    <property type="entry name" value="Cyt_c-552/4"/>
</dbReference>
<organism evidence="4 5">
    <name type="scientific">Microbulbifer thermotolerans</name>
    <dbReference type="NCBI Taxonomy" id="252514"/>
    <lineage>
        <taxon>Bacteria</taxon>
        <taxon>Pseudomonadati</taxon>
        <taxon>Pseudomonadota</taxon>
        <taxon>Gammaproteobacteria</taxon>
        <taxon>Cellvibrionales</taxon>
        <taxon>Microbulbiferaceae</taxon>
        <taxon>Microbulbifer</taxon>
    </lineage>
</organism>
<dbReference type="PANTHER" id="PTHR35038:SF8">
    <property type="entry name" value="C-TYPE POLYHEME CYTOCHROME OMCC"/>
    <property type="match status" value="1"/>
</dbReference>
<dbReference type="Gene3D" id="1.25.40.10">
    <property type="entry name" value="Tetratricopeptide repeat domain"/>
    <property type="match status" value="1"/>
</dbReference>
<sequence>MQKADEHRVLANFDHSEYTHYGQVSTFYRENDAYFVRTHGPDGAPRDYRIAYTFGVHPLQQYLIEFPDGKLQAFSIAWDSREKSEGGQRWFHLHPDEPIAYGDELHWSGINYNWNFMCADCHSTGLQKNFSLATQKYNTEWAEIHVGCEACHGPGSRHLNWAQNPDLSLGNKGLSVSYSKRRQAVWAMDTESGIATLKEPVETQREIETCAQCHARRAASFPGAQAGDPFLDHFNPALLQEDLYHADGQINGEVFVYGSFLQSRMYAAGVTCSNCHNPHSLRLNAEGNGVCTQCHLPAKFDTSEHHFHPAGSTGAQCVNCHMPAKTYMQVDARRDHSFRKPRPDLSDKLGTPNACSGCHRDMPVAWAAEVLKEHFGSPKERHFGEAIYAGRHGLPGAEDQLVALILDTSQPAIARATATSLLTRYLSPASLQLLQTIAQSDEPLLNLGIAQSLESVSPQLRPSLAIPLLYSDHRVIAAMAANSLSGLVTRDYPPAVQNQFNRAMKDYLESETFNADRPESLSNLAALHAQRGNRKQAEAFYRRALTVAPFYTPAYVNLADVYRTEGREREAEILLRQALDKVRARSPVEHALGLSLVRQKRLSDALPHLRRAAEGQPGSPRYIYVYAIALNDSGNPQQAIAVLEQGLKRFPGNREILSGLVALLRSQGNLSLAEQYQEQLN</sequence>
<dbReference type="InterPro" id="IPR051829">
    <property type="entry name" value="Multiheme_Cytochr_ET"/>
</dbReference>
<dbReference type="GO" id="GO:0016491">
    <property type="term" value="F:oxidoreductase activity"/>
    <property type="evidence" value="ECO:0007669"/>
    <property type="project" value="TreeGrafter"/>
</dbReference>
<dbReference type="SUPFAM" id="SSF48695">
    <property type="entry name" value="Multiheme cytochromes"/>
    <property type="match status" value="1"/>
</dbReference>
<keyword evidence="2" id="KW-0802">TPR repeat</keyword>
<feature type="repeat" description="TPR" evidence="2">
    <location>
        <begin position="518"/>
        <end position="551"/>
    </location>
</feature>
<accession>A0A143HLN3</accession>
<proteinExistence type="predicted"/>
<dbReference type="Pfam" id="PF13429">
    <property type="entry name" value="TPR_15"/>
    <property type="match status" value="1"/>
</dbReference>
<dbReference type="STRING" id="252514.A3224_07255"/>
<evidence type="ECO:0000256" key="2">
    <source>
        <dbReference type="PROSITE-ProRule" id="PRU00339"/>
    </source>
</evidence>
<dbReference type="Proteomes" id="UP000076077">
    <property type="component" value="Chromosome"/>
</dbReference>
<reference evidence="5" key="1">
    <citation type="submission" date="2016-03" db="EMBL/GenBank/DDBJ databases">
        <authorList>
            <person name="Lee Y.-S."/>
            <person name="Choi Y.-L."/>
        </authorList>
    </citation>
    <scope>NUCLEOTIDE SEQUENCE [LARGE SCALE GENOMIC DNA]</scope>
    <source>
        <strain evidence="5">DAU221</strain>
    </source>
</reference>
<dbReference type="InterPro" id="IPR011990">
    <property type="entry name" value="TPR-like_helical_dom_sf"/>
</dbReference>
<keyword evidence="1" id="KW-0732">Signal</keyword>
<dbReference type="InterPro" id="IPR019734">
    <property type="entry name" value="TPR_rpt"/>
</dbReference>
<dbReference type="InterPro" id="IPR036280">
    <property type="entry name" value="Multihaem_cyt_sf"/>
</dbReference>
<keyword evidence="5" id="KW-1185">Reference proteome</keyword>
<evidence type="ECO:0000313" key="4">
    <source>
        <dbReference type="EMBL" id="AMX02406.1"/>
    </source>
</evidence>
<dbReference type="SUPFAM" id="SSF48452">
    <property type="entry name" value="TPR-like"/>
    <property type="match status" value="1"/>
</dbReference>
<dbReference type="KEGG" id="mthd:A3224_07255"/>
<evidence type="ECO:0000259" key="3">
    <source>
        <dbReference type="Pfam" id="PF13435"/>
    </source>
</evidence>
<evidence type="ECO:0000313" key="5">
    <source>
        <dbReference type="Proteomes" id="UP000076077"/>
    </source>
</evidence>